<feature type="compositionally biased region" description="Polar residues" evidence="7">
    <location>
        <begin position="1"/>
        <end position="15"/>
    </location>
</feature>
<keyword evidence="11" id="KW-1185">Reference proteome</keyword>
<dbReference type="PANTHER" id="PTHR30480:SF13">
    <property type="entry name" value="BETA-HEXOSAMINIDASE"/>
    <property type="match status" value="1"/>
</dbReference>
<dbReference type="Pfam" id="PF01915">
    <property type="entry name" value="Glyco_hydro_3_C"/>
    <property type="match status" value="1"/>
</dbReference>
<protein>
    <recommendedName>
        <fullName evidence="3">beta-N-acetylhexosaminidase</fullName>
        <ecNumber evidence="3">3.2.1.52</ecNumber>
    </recommendedName>
</protein>
<dbReference type="InterPro" id="IPR036962">
    <property type="entry name" value="Glyco_hydro_3_N_sf"/>
</dbReference>
<dbReference type="EC" id="3.2.1.52" evidence="3"/>
<dbReference type="Proteomes" id="UP000294555">
    <property type="component" value="Unassembled WGS sequence"/>
</dbReference>
<accession>A0A4R1NI87</accession>
<keyword evidence="5 6" id="KW-0326">Glycosidase</keyword>
<evidence type="ECO:0000259" key="8">
    <source>
        <dbReference type="Pfam" id="PF00933"/>
    </source>
</evidence>
<evidence type="ECO:0000256" key="4">
    <source>
        <dbReference type="ARBA" id="ARBA00022801"/>
    </source>
</evidence>
<evidence type="ECO:0000256" key="1">
    <source>
        <dbReference type="ARBA" id="ARBA00001231"/>
    </source>
</evidence>
<evidence type="ECO:0000313" key="11">
    <source>
        <dbReference type="Proteomes" id="UP000294555"/>
    </source>
</evidence>
<evidence type="ECO:0000256" key="2">
    <source>
        <dbReference type="ARBA" id="ARBA00005336"/>
    </source>
</evidence>
<name>A0A4R1NI87_9GAMM</name>
<organism evidence="10 11">
    <name type="scientific">Sodalis ligni</name>
    <dbReference type="NCBI Taxonomy" id="2697027"/>
    <lineage>
        <taxon>Bacteria</taxon>
        <taxon>Pseudomonadati</taxon>
        <taxon>Pseudomonadota</taxon>
        <taxon>Gammaproteobacteria</taxon>
        <taxon>Enterobacterales</taxon>
        <taxon>Bruguierivoracaceae</taxon>
        <taxon>Sodalis</taxon>
    </lineage>
</organism>
<dbReference type="PROSITE" id="PS00775">
    <property type="entry name" value="GLYCOSYL_HYDROL_F3"/>
    <property type="match status" value="1"/>
</dbReference>
<dbReference type="SUPFAM" id="SSF52279">
    <property type="entry name" value="Beta-D-glucan exohydrolase, C-terminal domain"/>
    <property type="match status" value="1"/>
</dbReference>
<dbReference type="Pfam" id="PF00933">
    <property type="entry name" value="Glyco_hydro_3"/>
    <property type="match status" value="1"/>
</dbReference>
<dbReference type="InterPro" id="IPR050226">
    <property type="entry name" value="NagZ_Beta-hexosaminidase"/>
</dbReference>
<dbReference type="InterPro" id="IPR017853">
    <property type="entry name" value="GH"/>
</dbReference>
<dbReference type="SUPFAM" id="SSF51445">
    <property type="entry name" value="(Trans)glycosidases"/>
    <property type="match status" value="1"/>
</dbReference>
<keyword evidence="4 6" id="KW-0378">Hydrolase</keyword>
<dbReference type="PANTHER" id="PTHR30480">
    <property type="entry name" value="BETA-HEXOSAMINIDASE-RELATED"/>
    <property type="match status" value="1"/>
</dbReference>
<comment type="catalytic activity">
    <reaction evidence="1">
        <text>Hydrolysis of terminal non-reducing N-acetyl-D-hexosamine residues in N-acetyl-beta-D-hexosaminides.</text>
        <dbReference type="EC" id="3.2.1.52"/>
    </reaction>
</comment>
<dbReference type="InterPro" id="IPR019800">
    <property type="entry name" value="Glyco_hydro_3_AS"/>
</dbReference>
<proteinExistence type="inferred from homology"/>
<feature type="region of interest" description="Disordered" evidence="7">
    <location>
        <begin position="1"/>
        <end position="24"/>
    </location>
</feature>
<evidence type="ECO:0000256" key="7">
    <source>
        <dbReference type="SAM" id="MobiDB-lite"/>
    </source>
</evidence>
<dbReference type="OrthoDB" id="9786661at2"/>
<comment type="caution">
    <text evidence="10">The sequence shown here is derived from an EMBL/GenBank/DDBJ whole genome shotgun (WGS) entry which is preliminary data.</text>
</comment>
<dbReference type="Gene3D" id="3.20.20.300">
    <property type="entry name" value="Glycoside hydrolase, family 3, N-terminal domain"/>
    <property type="match status" value="1"/>
</dbReference>
<gene>
    <name evidence="10" type="ORF">EZJ58_2577</name>
</gene>
<dbReference type="InterPro" id="IPR002772">
    <property type="entry name" value="Glyco_hydro_3_C"/>
</dbReference>
<dbReference type="EMBL" id="SJOI01000001">
    <property type="protein sequence ID" value="TCL04456.1"/>
    <property type="molecule type" value="Genomic_DNA"/>
</dbReference>
<dbReference type="GO" id="GO:0005975">
    <property type="term" value="P:carbohydrate metabolic process"/>
    <property type="evidence" value="ECO:0007669"/>
    <property type="project" value="InterPro"/>
</dbReference>
<evidence type="ECO:0000256" key="6">
    <source>
        <dbReference type="RuleBase" id="RU361161"/>
    </source>
</evidence>
<dbReference type="AlphaFoldDB" id="A0A4R1NI87"/>
<dbReference type="GO" id="GO:0009254">
    <property type="term" value="P:peptidoglycan turnover"/>
    <property type="evidence" value="ECO:0007669"/>
    <property type="project" value="TreeGrafter"/>
</dbReference>
<dbReference type="InterPro" id="IPR001764">
    <property type="entry name" value="Glyco_hydro_3_N"/>
</dbReference>
<feature type="domain" description="Glycoside hydrolase family 3 N-terminal" evidence="8">
    <location>
        <begin position="50"/>
        <end position="408"/>
    </location>
</feature>
<evidence type="ECO:0000259" key="9">
    <source>
        <dbReference type="Pfam" id="PF01915"/>
    </source>
</evidence>
<evidence type="ECO:0000313" key="10">
    <source>
        <dbReference type="EMBL" id="TCL04456.1"/>
    </source>
</evidence>
<reference evidence="10 11" key="1">
    <citation type="submission" date="2019-02" db="EMBL/GenBank/DDBJ databases">
        <title>Investigation of anaerobic lignin degradation for improved lignocellulosic biofuels.</title>
        <authorList>
            <person name="Deangelis K."/>
        </authorList>
    </citation>
    <scope>NUCLEOTIDE SEQUENCE [LARGE SCALE GENOMIC DNA]</scope>
    <source>
        <strain evidence="10 11">159R</strain>
    </source>
</reference>
<evidence type="ECO:0000256" key="5">
    <source>
        <dbReference type="ARBA" id="ARBA00023295"/>
    </source>
</evidence>
<feature type="domain" description="Glycoside hydrolase family 3 C-terminal" evidence="9">
    <location>
        <begin position="442"/>
        <end position="635"/>
    </location>
</feature>
<dbReference type="Gene3D" id="3.40.50.1700">
    <property type="entry name" value="Glycoside hydrolase family 3 C-terminal domain"/>
    <property type="match status" value="1"/>
</dbReference>
<dbReference type="InterPro" id="IPR036881">
    <property type="entry name" value="Glyco_hydro_3_C_sf"/>
</dbReference>
<dbReference type="GO" id="GO:0004563">
    <property type="term" value="F:beta-N-acetylhexosaminidase activity"/>
    <property type="evidence" value="ECO:0007669"/>
    <property type="project" value="UniProtKB-EC"/>
</dbReference>
<comment type="similarity">
    <text evidence="2 6">Belongs to the glycosyl hydrolase 3 family.</text>
</comment>
<evidence type="ECO:0000256" key="3">
    <source>
        <dbReference type="ARBA" id="ARBA00012663"/>
    </source>
</evidence>
<sequence>MISESHSACANSMPSPSRPIDLHHNASNHLSIGKNLTAASQSDEIVAKMTLKEKIGQKIMLDFRYWREDAKTNDKKDMVQLTATITKIIRNNFIGGIILFANNLKNKEQIQKLTDDLQDAIPAGGIPLFIATDNEGGSVFRLPRAEFPAFPGNMALAAACMDTVDSKLAYKQGCVLARDLSSLGINTIFAPVMDVNSNPNNPVINVRSFGDDPASVGRLAREMIAGIGSKGVVSVAKHFPGHGDTVTDSHFGLPMVNKNRQDANEIDLAPYRDAITSGEAPDMIMTAHIQYPSLDNTCIKNRAGKEIIVPATLSKKIQTDLLRKELEFQGVTITDALNMKAISDNFDIHTVMEFTFKAGVDIALMPVSIYHISDVHRLQSLINILSGKITARVIDEHMVSESVKRIIELKLKRNIIAPFNGTAPGDITLSRTLEKEITDRSVTLLKNIGQLIPLEDNSQSIYILTPLAEQGAAIEHTLWENGYHMVKSGDLIEADWLRNVSINQCDILIIGNMSDRAKGLADAPGLSRQTTPVLSRKNSVQEAMAFAKRGQKKVIYLSLKTPYDVVGYGDMADAVLATYSFYGAKKGSSLATSLNAVAEIIIGKLPPRGKLPVNIYNVNSRGHVKELKYPRGFGLKTSRRKQP</sequence>